<keyword evidence="5 7" id="KW-0472">Membrane</keyword>
<feature type="compositionally biased region" description="Basic and acidic residues" evidence="6">
    <location>
        <begin position="188"/>
        <end position="201"/>
    </location>
</feature>
<evidence type="ECO:0000313" key="9">
    <source>
        <dbReference type="Proteomes" id="UP001217089"/>
    </source>
</evidence>
<comment type="caution">
    <text evidence="8">The sequence shown here is derived from an EMBL/GenBank/DDBJ whole genome shotgun (WGS) entry which is preliminary data.</text>
</comment>
<dbReference type="SUPFAM" id="SSF103473">
    <property type="entry name" value="MFS general substrate transporter"/>
    <property type="match status" value="2"/>
</dbReference>
<keyword evidence="2" id="KW-0813">Transport</keyword>
<dbReference type="InterPro" id="IPR011701">
    <property type="entry name" value="MFS"/>
</dbReference>
<dbReference type="InterPro" id="IPR036259">
    <property type="entry name" value="MFS_trans_sf"/>
</dbReference>
<feature type="transmembrane region" description="Helical" evidence="7">
    <location>
        <begin position="295"/>
        <end position="314"/>
    </location>
</feature>
<keyword evidence="4 7" id="KW-1133">Transmembrane helix</keyword>
<comment type="subcellular location">
    <subcellularLocation>
        <location evidence="1">Membrane</location>
        <topology evidence="1">Multi-pass membrane protein</topology>
    </subcellularLocation>
</comment>
<evidence type="ECO:0000256" key="6">
    <source>
        <dbReference type="SAM" id="MobiDB-lite"/>
    </source>
</evidence>
<organism evidence="8 9">
    <name type="scientific">Tegillarca granosa</name>
    <name type="common">Malaysian cockle</name>
    <name type="synonym">Anadara granosa</name>
    <dbReference type="NCBI Taxonomy" id="220873"/>
    <lineage>
        <taxon>Eukaryota</taxon>
        <taxon>Metazoa</taxon>
        <taxon>Spiralia</taxon>
        <taxon>Lophotrochozoa</taxon>
        <taxon>Mollusca</taxon>
        <taxon>Bivalvia</taxon>
        <taxon>Autobranchia</taxon>
        <taxon>Pteriomorphia</taxon>
        <taxon>Arcoida</taxon>
        <taxon>Arcoidea</taxon>
        <taxon>Arcidae</taxon>
        <taxon>Tegillarca</taxon>
    </lineage>
</organism>
<feature type="compositionally biased region" description="Basic and acidic residues" evidence="6">
    <location>
        <begin position="568"/>
        <end position="606"/>
    </location>
</feature>
<reference evidence="8 9" key="1">
    <citation type="submission" date="2022-12" db="EMBL/GenBank/DDBJ databases">
        <title>Chromosome-level genome of Tegillarca granosa.</title>
        <authorList>
            <person name="Kim J."/>
        </authorList>
    </citation>
    <scope>NUCLEOTIDE SEQUENCE [LARGE SCALE GENOMIC DNA]</scope>
    <source>
        <strain evidence="8">Teg-2019</strain>
        <tissue evidence="8">Adductor muscle</tissue>
    </source>
</reference>
<feature type="transmembrane region" description="Helical" evidence="7">
    <location>
        <begin position="358"/>
        <end position="381"/>
    </location>
</feature>
<evidence type="ECO:0008006" key="10">
    <source>
        <dbReference type="Google" id="ProtNLM"/>
    </source>
</evidence>
<feature type="region of interest" description="Disordered" evidence="6">
    <location>
        <begin position="557"/>
        <end position="609"/>
    </location>
</feature>
<evidence type="ECO:0000313" key="8">
    <source>
        <dbReference type="EMBL" id="KAJ8312005.1"/>
    </source>
</evidence>
<dbReference type="Gene3D" id="1.20.1250.20">
    <property type="entry name" value="MFS general substrate transporter like domains"/>
    <property type="match status" value="1"/>
</dbReference>
<gene>
    <name evidence="8" type="ORF">KUTeg_009378</name>
</gene>
<feature type="transmembrane region" description="Helical" evidence="7">
    <location>
        <begin position="665"/>
        <end position="686"/>
    </location>
</feature>
<dbReference type="EMBL" id="JARBDR010000440">
    <property type="protein sequence ID" value="KAJ8312005.1"/>
    <property type="molecule type" value="Genomic_DNA"/>
</dbReference>
<keyword evidence="3 7" id="KW-0812">Transmembrane</keyword>
<feature type="transmembrane region" description="Helical" evidence="7">
    <location>
        <begin position="745"/>
        <end position="769"/>
    </location>
</feature>
<accession>A0ABQ9F3N6</accession>
<evidence type="ECO:0000256" key="3">
    <source>
        <dbReference type="ARBA" id="ARBA00022692"/>
    </source>
</evidence>
<dbReference type="Proteomes" id="UP001217089">
    <property type="component" value="Unassembled WGS sequence"/>
</dbReference>
<feature type="transmembrane region" description="Helical" evidence="7">
    <location>
        <begin position="706"/>
        <end position="733"/>
    </location>
</feature>
<name>A0ABQ9F3N6_TEGGR</name>
<feature type="transmembrane region" description="Helical" evidence="7">
    <location>
        <begin position="789"/>
        <end position="809"/>
    </location>
</feature>
<sequence length="843" mass="94651">MSRQAYDYLRDSGFIRLPSSRTLYNYSHYTSSATGFNKDIIEMMKLELYNPCSKLTRAHTDLTAFSCMKVSLAAQVMSDTVAHALEDLNDDRLVETINFIRNFLTKSVRTRVGDFSASQRASIMLSHQTITGLRMSVASIISCDPLEQYFGHLRHKSGDNNNSSLYDEHHNRTKNDLSPSPCPKTGKYKADISRQVSRRKEIKMNSAEDRINIVKEDENHDTQNISQVKTSSVNKSPIVPKVSYADNEVENMTESNGNINNEAASLPKRKSSIWVIVRDKMSLTEKGSTPLNWKVLSLVFLSLFCSSMTLTFLFPFLPEMILEKGYYAGIVASAVFLGRAFGSYFWGWLSDKKGRKPVMLLTISLNGICCLIFGFTTNWSMAVVLRFLNGLVNGTVGTAKTILYEMSDNSNQALGMSAISVAWGSGIILGPAIGVVFIISVIGFVLDWIFLPETLGMRNAEIKVIRKKKKDNQVNDEVSDEKDLAATAKIAMSVEDLHCESDAAVYHCQKQAEKDTELQSEIKHTDDSDENNERCKLLGDKDYFQKVDDNEIKLSEDSEYNSKPSKHVNIEDNCKTLSDKESDSKHKNDSDERCKLLDDEDQKQNFDPDDAGIVIDVSGEQCKKTNINGCSAYESTSEAVSVQLPQTDDQFLTKSSESKKIREGIFLYTSLSFAIIGYDEVFAIWASTDKNLVIPVLHLLQNNETLLWPFIIILLMPQKVAGVCCFSATALFINNSVKPQYAGSVNGIAMTITAIARTFAPTFGGSMYAWSITYGSRFFGPPFDVSFSFFIFGIIVWITLFVNAILDFFVKKKIKFLFVLKMYAYVIVSFYNIDIHIHCNFDN</sequence>
<dbReference type="Pfam" id="PF07690">
    <property type="entry name" value="MFS_1"/>
    <property type="match status" value="1"/>
</dbReference>
<evidence type="ECO:0000256" key="7">
    <source>
        <dbReference type="SAM" id="Phobius"/>
    </source>
</evidence>
<proteinExistence type="predicted"/>
<dbReference type="PANTHER" id="PTHR23504">
    <property type="entry name" value="MAJOR FACILITATOR SUPERFAMILY DOMAIN-CONTAINING PROTEIN 10"/>
    <property type="match status" value="1"/>
</dbReference>
<keyword evidence="9" id="KW-1185">Reference proteome</keyword>
<dbReference type="PANTHER" id="PTHR23504:SF15">
    <property type="entry name" value="MAJOR FACILITATOR SUPERFAMILY (MFS) PROFILE DOMAIN-CONTAINING PROTEIN"/>
    <property type="match status" value="1"/>
</dbReference>
<evidence type="ECO:0000256" key="1">
    <source>
        <dbReference type="ARBA" id="ARBA00004141"/>
    </source>
</evidence>
<evidence type="ECO:0000256" key="4">
    <source>
        <dbReference type="ARBA" id="ARBA00022989"/>
    </source>
</evidence>
<evidence type="ECO:0000256" key="2">
    <source>
        <dbReference type="ARBA" id="ARBA00022448"/>
    </source>
</evidence>
<feature type="region of interest" description="Disordered" evidence="6">
    <location>
        <begin position="161"/>
        <end position="201"/>
    </location>
</feature>
<evidence type="ECO:0000256" key="5">
    <source>
        <dbReference type="ARBA" id="ARBA00023136"/>
    </source>
</evidence>
<feature type="transmembrane region" description="Helical" evidence="7">
    <location>
        <begin position="326"/>
        <end position="346"/>
    </location>
</feature>
<feature type="transmembrane region" description="Helical" evidence="7">
    <location>
        <begin position="427"/>
        <end position="451"/>
    </location>
</feature>
<dbReference type="CDD" id="cd17330">
    <property type="entry name" value="MFS_SLC46_TetA_like"/>
    <property type="match status" value="1"/>
</dbReference>
<protein>
    <recommendedName>
        <fullName evidence="10">Major facilitator superfamily (MFS) profile domain-containing protein</fullName>
    </recommendedName>
</protein>
<feature type="transmembrane region" description="Helical" evidence="7">
    <location>
        <begin position="816"/>
        <end position="833"/>
    </location>
</feature>
<feature type="compositionally biased region" description="Basic and acidic residues" evidence="6">
    <location>
        <begin position="166"/>
        <end position="175"/>
    </location>
</feature>